<dbReference type="Proteomes" id="UP000546213">
    <property type="component" value="Unassembled WGS sequence"/>
</dbReference>
<feature type="transmembrane region" description="Helical" evidence="1">
    <location>
        <begin position="247"/>
        <end position="265"/>
    </location>
</feature>
<dbReference type="OrthoDB" id="4582561at2759"/>
<feature type="transmembrane region" description="Helical" evidence="1">
    <location>
        <begin position="150"/>
        <end position="173"/>
    </location>
</feature>
<accession>A0A8H5KYB8</accession>
<protein>
    <submittedName>
        <fullName evidence="2">Uncharacterized protein</fullName>
    </submittedName>
</protein>
<sequence length="395" mass="45037">MEAPYRFRVIEKYNYTYDTPEIWQSWHEAYFGRVSGVLGANGKWVRLKDDGYTMPEYKMPDSLATVSIQVIQSNKLFDKKMLLRWTRDSIWVALISGPLPSWVSPDGFEPYQSRPINAGNIFDFANIINGPYCRNTSLGIDLDITESRIIISYMMLLVLVLLLSIVFCTSCLFPTKARKEAAGVFRFWHCPCSKPQSEAEFLIANLQEAQGSFMFRVSIIHLIAFNRNTIGLSHIGTLLSFAINRDIGYGLMIVGAFSVAALHYFARKSGMHSLKSLGFVLSNMAMFARAHHIYAKDSWANLERFLGSLRENAVLEECGNNPGPMPFCLKAWLQGFTETQQTFAPINNMVYAVYILCTLLLIEDITTHFLRNRRRDTPVHHWGLVVIHNDRSALY</sequence>
<evidence type="ECO:0000313" key="3">
    <source>
        <dbReference type="Proteomes" id="UP000546213"/>
    </source>
</evidence>
<dbReference type="AlphaFoldDB" id="A0A8H5KYB8"/>
<comment type="caution">
    <text evidence="2">The sequence shown here is derived from an EMBL/GenBank/DDBJ whole genome shotgun (WGS) entry which is preliminary data.</text>
</comment>
<evidence type="ECO:0000313" key="2">
    <source>
        <dbReference type="EMBL" id="KAF5581404.1"/>
    </source>
</evidence>
<keyword evidence="1" id="KW-1133">Transmembrane helix</keyword>
<organism evidence="2 3">
    <name type="scientific">Fusarium pseudocircinatum</name>
    <dbReference type="NCBI Taxonomy" id="56676"/>
    <lineage>
        <taxon>Eukaryota</taxon>
        <taxon>Fungi</taxon>
        <taxon>Dikarya</taxon>
        <taxon>Ascomycota</taxon>
        <taxon>Pezizomycotina</taxon>
        <taxon>Sordariomycetes</taxon>
        <taxon>Hypocreomycetidae</taxon>
        <taxon>Hypocreales</taxon>
        <taxon>Nectriaceae</taxon>
        <taxon>Fusarium</taxon>
        <taxon>Fusarium fujikuroi species complex</taxon>
    </lineage>
</organism>
<keyword evidence="1" id="KW-0812">Transmembrane</keyword>
<keyword evidence="1" id="KW-0472">Membrane</keyword>
<feature type="transmembrane region" description="Helical" evidence="1">
    <location>
        <begin position="351"/>
        <end position="370"/>
    </location>
</feature>
<name>A0A8H5KYB8_9HYPO</name>
<gene>
    <name evidence="2" type="ORF">FPCIR_10166</name>
</gene>
<proteinExistence type="predicted"/>
<dbReference type="EMBL" id="JAAOAS010000291">
    <property type="protein sequence ID" value="KAF5581404.1"/>
    <property type="molecule type" value="Genomic_DNA"/>
</dbReference>
<keyword evidence="3" id="KW-1185">Reference proteome</keyword>
<reference evidence="2 3" key="1">
    <citation type="submission" date="2020-05" db="EMBL/GenBank/DDBJ databases">
        <title>Identification and distribution of gene clusters putatively required for synthesis of sphingolipid metabolism inhibitors in phylogenetically diverse species of the filamentous fungus Fusarium.</title>
        <authorList>
            <person name="Kim H.-S."/>
            <person name="Busman M."/>
            <person name="Brown D.W."/>
            <person name="Divon H."/>
            <person name="Uhlig S."/>
            <person name="Proctor R.H."/>
        </authorList>
    </citation>
    <scope>NUCLEOTIDE SEQUENCE [LARGE SCALE GENOMIC DNA]</scope>
    <source>
        <strain evidence="2 3">NRRL 36939</strain>
    </source>
</reference>
<evidence type="ECO:0000256" key="1">
    <source>
        <dbReference type="SAM" id="Phobius"/>
    </source>
</evidence>